<feature type="domain" description="PARG catalytic Macro" evidence="3">
    <location>
        <begin position="117"/>
        <end position="223"/>
    </location>
</feature>
<feature type="active site" evidence="1">
    <location>
        <position position="166"/>
    </location>
</feature>
<dbReference type="VEuPathDB" id="VectorBase:LOC119161005"/>
<evidence type="ECO:0000256" key="2">
    <source>
        <dbReference type="PIRSR" id="PIRSR607724-2"/>
    </source>
</evidence>
<dbReference type="GO" id="GO:0005975">
    <property type="term" value="P:carbohydrate metabolic process"/>
    <property type="evidence" value="ECO:0007669"/>
    <property type="project" value="InterPro"/>
</dbReference>
<feature type="active site" evidence="1">
    <location>
        <position position="165"/>
    </location>
</feature>
<dbReference type="EMBL" id="JABSTU010000004">
    <property type="protein sequence ID" value="KAH8033375.1"/>
    <property type="molecule type" value="Genomic_DNA"/>
</dbReference>
<dbReference type="AlphaFoldDB" id="A0A9J6EGL6"/>
<dbReference type="PANTHER" id="PTHR12837">
    <property type="entry name" value="POLY ADP-RIBOSE GLYCOHYDROLASE"/>
    <property type="match status" value="1"/>
</dbReference>
<evidence type="ECO:0000256" key="1">
    <source>
        <dbReference type="PIRSR" id="PIRSR607724-1"/>
    </source>
</evidence>
<feature type="binding site" evidence="2">
    <location>
        <position position="150"/>
    </location>
    <ligand>
        <name>substrate</name>
    </ligand>
</feature>
<accession>A0A9J6EGL6</accession>
<dbReference type="InterPro" id="IPR007724">
    <property type="entry name" value="Poly_GlycHdrlase"/>
</dbReference>
<dbReference type="PANTHER" id="PTHR12837:SF15">
    <property type="entry name" value="POLY(ADP-RIBOSE) GLYCOHYDROLASE"/>
    <property type="match status" value="1"/>
</dbReference>
<evidence type="ECO:0000313" key="4">
    <source>
        <dbReference type="EMBL" id="KAH8033375.1"/>
    </source>
</evidence>
<name>A0A9J6EGL6_RHIMP</name>
<gene>
    <name evidence="4" type="ORF">HPB51_011443</name>
</gene>
<dbReference type="GO" id="GO:0005737">
    <property type="term" value="C:cytoplasm"/>
    <property type="evidence" value="ECO:0007669"/>
    <property type="project" value="TreeGrafter"/>
</dbReference>
<dbReference type="Pfam" id="PF05028">
    <property type="entry name" value="PARG_cat_C"/>
    <property type="match status" value="1"/>
</dbReference>
<dbReference type="GO" id="GO:0009225">
    <property type="term" value="P:nucleotide-sugar metabolic process"/>
    <property type="evidence" value="ECO:0007669"/>
    <property type="project" value="TreeGrafter"/>
</dbReference>
<comment type="caution">
    <text evidence="4">The sequence shown here is derived from an EMBL/GenBank/DDBJ whole genome shotgun (WGS) entry which is preliminary data.</text>
</comment>
<dbReference type="GO" id="GO:0004649">
    <property type="term" value="F:poly(ADP-ribose) glycohydrolase activity"/>
    <property type="evidence" value="ECO:0007669"/>
    <property type="project" value="InterPro"/>
</dbReference>
<dbReference type="GO" id="GO:1990966">
    <property type="term" value="P:ATP generation from poly-ADP-D-ribose"/>
    <property type="evidence" value="ECO:0007669"/>
    <property type="project" value="TreeGrafter"/>
</dbReference>
<feature type="binding site" evidence="2">
    <location>
        <position position="164"/>
    </location>
    <ligand>
        <name>substrate</name>
    </ligand>
</feature>
<evidence type="ECO:0000313" key="5">
    <source>
        <dbReference type="Proteomes" id="UP000821866"/>
    </source>
</evidence>
<dbReference type="GO" id="GO:0006282">
    <property type="term" value="P:regulation of DNA repair"/>
    <property type="evidence" value="ECO:0007669"/>
    <property type="project" value="InterPro"/>
</dbReference>
<evidence type="ECO:0000259" key="3">
    <source>
        <dbReference type="Pfam" id="PF05028"/>
    </source>
</evidence>
<protein>
    <recommendedName>
        <fullName evidence="3">PARG catalytic Macro domain-containing protein</fullName>
    </recommendedName>
</protein>
<organism evidence="4 5">
    <name type="scientific">Rhipicephalus microplus</name>
    <name type="common">Cattle tick</name>
    <name type="synonym">Boophilus microplus</name>
    <dbReference type="NCBI Taxonomy" id="6941"/>
    <lineage>
        <taxon>Eukaryota</taxon>
        <taxon>Metazoa</taxon>
        <taxon>Ecdysozoa</taxon>
        <taxon>Arthropoda</taxon>
        <taxon>Chelicerata</taxon>
        <taxon>Arachnida</taxon>
        <taxon>Acari</taxon>
        <taxon>Parasitiformes</taxon>
        <taxon>Ixodida</taxon>
        <taxon>Ixodoidea</taxon>
        <taxon>Ixodidae</taxon>
        <taxon>Rhipicephalinae</taxon>
        <taxon>Rhipicephalus</taxon>
        <taxon>Boophilus</taxon>
    </lineage>
</organism>
<dbReference type="InterPro" id="IPR046372">
    <property type="entry name" value="PARG_cat_C"/>
</dbReference>
<feature type="binding site" evidence="2">
    <location>
        <position position="205"/>
    </location>
    <ligand>
        <name>substrate</name>
    </ligand>
</feature>
<reference evidence="4" key="2">
    <citation type="submission" date="2021-09" db="EMBL/GenBank/DDBJ databases">
        <authorList>
            <person name="Jia N."/>
            <person name="Wang J."/>
            <person name="Shi W."/>
            <person name="Du L."/>
            <person name="Sun Y."/>
            <person name="Zhan W."/>
            <person name="Jiang J."/>
            <person name="Wang Q."/>
            <person name="Zhang B."/>
            <person name="Ji P."/>
            <person name="Sakyi L.B."/>
            <person name="Cui X."/>
            <person name="Yuan T."/>
            <person name="Jiang B."/>
            <person name="Yang W."/>
            <person name="Lam T.T.-Y."/>
            <person name="Chang Q."/>
            <person name="Ding S."/>
            <person name="Wang X."/>
            <person name="Zhu J."/>
            <person name="Ruan X."/>
            <person name="Zhao L."/>
            <person name="Wei J."/>
            <person name="Que T."/>
            <person name="Du C."/>
            <person name="Cheng J."/>
            <person name="Dai P."/>
            <person name="Han X."/>
            <person name="Huang E."/>
            <person name="Gao Y."/>
            <person name="Liu J."/>
            <person name="Shao H."/>
            <person name="Ye R."/>
            <person name="Li L."/>
            <person name="Wei W."/>
            <person name="Wang X."/>
            <person name="Wang C."/>
            <person name="Huo Q."/>
            <person name="Li W."/>
            <person name="Guo W."/>
            <person name="Chen H."/>
            <person name="Chen S."/>
            <person name="Zhou L."/>
            <person name="Zhou L."/>
            <person name="Ni X."/>
            <person name="Tian J."/>
            <person name="Zhou Y."/>
            <person name="Sheng Y."/>
            <person name="Liu T."/>
            <person name="Pan Y."/>
            <person name="Xia L."/>
            <person name="Li J."/>
            <person name="Zhao F."/>
            <person name="Cao W."/>
        </authorList>
    </citation>
    <scope>NUCLEOTIDE SEQUENCE</scope>
    <source>
        <strain evidence="4">Rmic-2018</strain>
        <tissue evidence="4">Larvae</tissue>
    </source>
</reference>
<proteinExistence type="predicted"/>
<reference evidence="4" key="1">
    <citation type="journal article" date="2020" name="Cell">
        <title>Large-Scale Comparative Analyses of Tick Genomes Elucidate Their Genetic Diversity and Vector Capacities.</title>
        <authorList>
            <consortium name="Tick Genome and Microbiome Consortium (TIGMIC)"/>
            <person name="Jia N."/>
            <person name="Wang J."/>
            <person name="Shi W."/>
            <person name="Du L."/>
            <person name="Sun Y."/>
            <person name="Zhan W."/>
            <person name="Jiang J.F."/>
            <person name="Wang Q."/>
            <person name="Zhang B."/>
            <person name="Ji P."/>
            <person name="Bell-Sakyi L."/>
            <person name="Cui X.M."/>
            <person name="Yuan T.T."/>
            <person name="Jiang B.G."/>
            <person name="Yang W.F."/>
            <person name="Lam T.T."/>
            <person name="Chang Q.C."/>
            <person name="Ding S.J."/>
            <person name="Wang X.J."/>
            <person name="Zhu J.G."/>
            <person name="Ruan X.D."/>
            <person name="Zhao L."/>
            <person name="Wei J.T."/>
            <person name="Ye R.Z."/>
            <person name="Que T.C."/>
            <person name="Du C.H."/>
            <person name="Zhou Y.H."/>
            <person name="Cheng J.X."/>
            <person name="Dai P.F."/>
            <person name="Guo W.B."/>
            <person name="Han X.H."/>
            <person name="Huang E.J."/>
            <person name="Li L.F."/>
            <person name="Wei W."/>
            <person name="Gao Y.C."/>
            <person name="Liu J.Z."/>
            <person name="Shao H.Z."/>
            <person name="Wang X."/>
            <person name="Wang C.C."/>
            <person name="Yang T.C."/>
            <person name="Huo Q.B."/>
            <person name="Li W."/>
            <person name="Chen H.Y."/>
            <person name="Chen S.E."/>
            <person name="Zhou L.G."/>
            <person name="Ni X.B."/>
            <person name="Tian J.H."/>
            <person name="Sheng Y."/>
            <person name="Liu T."/>
            <person name="Pan Y.S."/>
            <person name="Xia L.Y."/>
            <person name="Li J."/>
            <person name="Zhao F."/>
            <person name="Cao W.C."/>
        </authorList>
    </citation>
    <scope>NUCLEOTIDE SEQUENCE</scope>
    <source>
        <strain evidence="4">Rmic-2018</strain>
    </source>
</reference>
<keyword evidence="5" id="KW-1185">Reference proteome</keyword>
<dbReference type="GO" id="GO:0005634">
    <property type="term" value="C:nucleus"/>
    <property type="evidence" value="ECO:0007669"/>
    <property type="project" value="TreeGrafter"/>
</dbReference>
<feature type="active site" evidence="1">
    <location>
        <position position="147"/>
    </location>
</feature>
<dbReference type="Proteomes" id="UP000821866">
    <property type="component" value="Chromosome 2"/>
</dbReference>
<sequence>MQLSNRFPPPSCALASGVLAGLCHLLLNALEGMSFLSNELSQLCVENEHLRKDESRSAKQQARFIASLRGEVCFLLGVPTNRTATVPVKAAVALPVGENEPTGMLTFHRKCLTEPYEWSSSEHKLGNLFVSESGFIEREGQGMLQVDFANKFIGGGVLGGGCVQEEIRFMMCPELIVSRLFTEALGSREVLVITGAEQFNATCGYADKFTWKDDFKDDIPSKSFIPADLMPKEACEDQYWSAVTSCEDHTPRDALWQKEGSTLTAWATSDTG</sequence>